<comment type="caution">
    <text evidence="1">The sequence shown here is derived from an EMBL/GenBank/DDBJ whole genome shotgun (WGS) entry which is preliminary data.</text>
</comment>
<dbReference type="Proteomes" id="UP000276133">
    <property type="component" value="Unassembled WGS sequence"/>
</dbReference>
<protein>
    <submittedName>
        <fullName evidence="1">Uncharacterized protein</fullName>
    </submittedName>
</protein>
<dbReference type="AlphaFoldDB" id="A0A3M7RB46"/>
<keyword evidence="2" id="KW-1185">Reference proteome</keyword>
<dbReference type="EMBL" id="REGN01003785">
    <property type="protein sequence ID" value="RNA20766.1"/>
    <property type="molecule type" value="Genomic_DNA"/>
</dbReference>
<accession>A0A3M7RB46</accession>
<evidence type="ECO:0000313" key="2">
    <source>
        <dbReference type="Proteomes" id="UP000276133"/>
    </source>
</evidence>
<evidence type="ECO:0000313" key="1">
    <source>
        <dbReference type="EMBL" id="RNA20766.1"/>
    </source>
</evidence>
<reference evidence="1 2" key="1">
    <citation type="journal article" date="2018" name="Sci. Rep.">
        <title>Genomic signatures of local adaptation to the degree of environmental predictability in rotifers.</title>
        <authorList>
            <person name="Franch-Gras L."/>
            <person name="Hahn C."/>
            <person name="Garcia-Roger E.M."/>
            <person name="Carmona M.J."/>
            <person name="Serra M."/>
            <person name="Gomez A."/>
        </authorList>
    </citation>
    <scope>NUCLEOTIDE SEQUENCE [LARGE SCALE GENOMIC DNA]</scope>
    <source>
        <strain evidence="1">HYR1</strain>
    </source>
</reference>
<proteinExistence type="predicted"/>
<sequence length="186" mass="22524">MHWSQLKFTGLIFKKIQKDIKSKRNIRQTFIINYLISLSIIRNIKFFTPKLLNILDIFIFKIIYVKSGKFRIFYFCKFKIFYLNCIKFTSILRRIKWDTTSEVLTKNLDNSLRRIQIYRKTPDLQGEKWKNWLILIYLNHLTDQITTVLDFCPKSVFKVNKYYQFGISFINGYASIILYNFIPEKP</sequence>
<gene>
    <name evidence="1" type="ORF">BpHYR1_029560</name>
</gene>
<organism evidence="1 2">
    <name type="scientific">Brachionus plicatilis</name>
    <name type="common">Marine rotifer</name>
    <name type="synonym">Brachionus muelleri</name>
    <dbReference type="NCBI Taxonomy" id="10195"/>
    <lineage>
        <taxon>Eukaryota</taxon>
        <taxon>Metazoa</taxon>
        <taxon>Spiralia</taxon>
        <taxon>Gnathifera</taxon>
        <taxon>Rotifera</taxon>
        <taxon>Eurotatoria</taxon>
        <taxon>Monogononta</taxon>
        <taxon>Pseudotrocha</taxon>
        <taxon>Ploima</taxon>
        <taxon>Brachionidae</taxon>
        <taxon>Brachionus</taxon>
    </lineage>
</organism>
<name>A0A3M7RB46_BRAPC</name>